<gene>
    <name evidence="1" type="ORF">OU415_25540</name>
</gene>
<dbReference type="Gene3D" id="3.40.50.1240">
    <property type="entry name" value="Phosphoglycerate mutase-like"/>
    <property type="match status" value="1"/>
</dbReference>
<dbReference type="Proteomes" id="UP001210380">
    <property type="component" value="Unassembled WGS sequence"/>
</dbReference>
<dbReference type="PANTHER" id="PTHR48100:SF1">
    <property type="entry name" value="HISTIDINE PHOSPHATASE FAMILY PROTEIN-RELATED"/>
    <property type="match status" value="1"/>
</dbReference>
<dbReference type="PANTHER" id="PTHR48100">
    <property type="entry name" value="BROAD-SPECIFICITY PHOSPHATASE YOR283W-RELATED"/>
    <property type="match status" value="1"/>
</dbReference>
<dbReference type="InterPro" id="IPR029033">
    <property type="entry name" value="His_PPase_superfam"/>
</dbReference>
<dbReference type="SUPFAM" id="SSF53254">
    <property type="entry name" value="Phosphoglycerate mutase-like"/>
    <property type="match status" value="1"/>
</dbReference>
<dbReference type="InterPro" id="IPR013078">
    <property type="entry name" value="His_Pase_superF_clade-1"/>
</dbReference>
<proteinExistence type="predicted"/>
<evidence type="ECO:0000313" key="2">
    <source>
        <dbReference type="Proteomes" id="UP001210380"/>
    </source>
</evidence>
<comment type="caution">
    <text evidence="1">The sequence shown here is derived from an EMBL/GenBank/DDBJ whole genome shotgun (WGS) entry which is preliminary data.</text>
</comment>
<name>A0ABT4V4C4_9PSEU</name>
<organism evidence="1 2">
    <name type="scientific">Saccharopolyspora oryzae</name>
    <dbReference type="NCBI Taxonomy" id="2997343"/>
    <lineage>
        <taxon>Bacteria</taxon>
        <taxon>Bacillati</taxon>
        <taxon>Actinomycetota</taxon>
        <taxon>Actinomycetes</taxon>
        <taxon>Pseudonocardiales</taxon>
        <taxon>Pseudonocardiaceae</taxon>
        <taxon>Saccharopolyspora</taxon>
    </lineage>
</organism>
<keyword evidence="2" id="KW-1185">Reference proteome</keyword>
<accession>A0ABT4V4C4</accession>
<dbReference type="CDD" id="cd07067">
    <property type="entry name" value="HP_PGM_like"/>
    <property type="match status" value="1"/>
</dbReference>
<dbReference type="Pfam" id="PF00300">
    <property type="entry name" value="His_Phos_1"/>
    <property type="match status" value="1"/>
</dbReference>
<dbReference type="SMART" id="SM00855">
    <property type="entry name" value="PGAM"/>
    <property type="match status" value="1"/>
</dbReference>
<protein>
    <submittedName>
        <fullName evidence="1">Histidine phosphatase family protein</fullName>
    </submittedName>
</protein>
<dbReference type="InterPro" id="IPR050275">
    <property type="entry name" value="PGM_Phosphatase"/>
</dbReference>
<evidence type="ECO:0000313" key="1">
    <source>
        <dbReference type="EMBL" id="MDA3628821.1"/>
    </source>
</evidence>
<dbReference type="EMBL" id="JAQGLA010000053">
    <property type="protein sequence ID" value="MDA3628821.1"/>
    <property type="molecule type" value="Genomic_DNA"/>
</dbReference>
<sequence length="200" mass="22196">MQLLLIRHGRPVRAEAASGGVDPGLTPEGALQAEQLAEFLTRPGAREIHAVHSSPMNRARETATPLAKKLGVSVVEDDGIVEFDHGAPIYIPAEEYRGDRRRQWEELLQGRWHGYEFDMDGFRRRVVESIERVAATSSHQTVAIVCHSGVINAYLAHVLGTAEPMFFTPDYTSVSRVVAAGDGYRMLRTANETTHLHWSP</sequence>
<dbReference type="RefSeq" id="WP_270951741.1">
    <property type="nucleotide sequence ID" value="NZ_JAQGLA010000053.1"/>
</dbReference>
<reference evidence="1 2" key="1">
    <citation type="submission" date="2022-11" db="EMBL/GenBank/DDBJ databases">
        <title>Draft genome sequence of Saccharopolyspora sp. WRP15-2 isolated from rhizosphere soils of wild rice in Thailand.</title>
        <authorList>
            <person name="Duangmal K."/>
            <person name="Kammanee S."/>
            <person name="Muangham S."/>
        </authorList>
    </citation>
    <scope>NUCLEOTIDE SEQUENCE [LARGE SCALE GENOMIC DNA]</scope>
    <source>
        <strain evidence="1 2">WRP15-2</strain>
    </source>
</reference>